<keyword evidence="1" id="KW-0472">Membrane</keyword>
<dbReference type="OrthoDB" id="2361755at2"/>
<keyword evidence="3" id="KW-1185">Reference proteome</keyword>
<accession>W7BA31</accession>
<dbReference type="RefSeq" id="WP_036072012.1">
    <property type="nucleotide sequence ID" value="NZ_AOCG01000006.1"/>
</dbReference>
<dbReference type="Proteomes" id="UP000019246">
    <property type="component" value="Unassembled WGS sequence"/>
</dbReference>
<proteinExistence type="predicted"/>
<gene>
    <name evidence="2" type="ORF">MAQA_06333</name>
</gene>
<keyword evidence="1" id="KW-1133">Transmembrane helix</keyword>
<feature type="transmembrane region" description="Helical" evidence="1">
    <location>
        <begin position="31"/>
        <end position="49"/>
    </location>
</feature>
<evidence type="ECO:0000256" key="1">
    <source>
        <dbReference type="SAM" id="Phobius"/>
    </source>
</evidence>
<feature type="transmembrane region" description="Helical" evidence="1">
    <location>
        <begin position="90"/>
        <end position="111"/>
    </location>
</feature>
<feature type="transmembrane region" description="Helical" evidence="1">
    <location>
        <begin position="56"/>
        <end position="78"/>
    </location>
</feature>
<protein>
    <submittedName>
        <fullName evidence="2">Uncharacterized protein</fullName>
    </submittedName>
</protein>
<dbReference type="AlphaFoldDB" id="W7BA31"/>
<feature type="transmembrane region" description="Helical" evidence="1">
    <location>
        <begin position="5"/>
        <end position="25"/>
    </location>
</feature>
<dbReference type="PATRIC" id="fig|1265818.5.peg.1266"/>
<name>W7BA31_9LIST</name>
<evidence type="ECO:0000313" key="3">
    <source>
        <dbReference type="Proteomes" id="UP000019246"/>
    </source>
</evidence>
<organism evidence="2 3">
    <name type="scientific">Listeria aquatica FSL S10-1188</name>
    <dbReference type="NCBI Taxonomy" id="1265818"/>
    <lineage>
        <taxon>Bacteria</taxon>
        <taxon>Bacillati</taxon>
        <taxon>Bacillota</taxon>
        <taxon>Bacilli</taxon>
        <taxon>Bacillales</taxon>
        <taxon>Listeriaceae</taxon>
        <taxon>Listeria</taxon>
    </lineage>
</organism>
<sequence>MKRILFPILACVPMPFLYFYFEYAFAFSATYPWFLIPLTIFYFVLTGYVSKNYSVVCVLCWNLGSLASSFLFAHFFLVKDMEYYEPFGQPFMLIYTWILMVVAQLFVRHVIHYYNENIRQEK</sequence>
<evidence type="ECO:0000313" key="2">
    <source>
        <dbReference type="EMBL" id="EUJ19761.1"/>
    </source>
</evidence>
<keyword evidence="1" id="KW-0812">Transmembrane</keyword>
<dbReference type="EMBL" id="AOCG01000006">
    <property type="protein sequence ID" value="EUJ19761.1"/>
    <property type="molecule type" value="Genomic_DNA"/>
</dbReference>
<reference evidence="2 3" key="1">
    <citation type="journal article" date="2014" name="Int. J. Syst. Evol. Microbiol.">
        <title>Listeria floridensis sp. nov., Listeria aquatica sp. nov., Listeria cornellensis sp. nov., Listeria riparia sp. nov. and Listeria grandensis sp. nov., from agricultural and natural environments.</title>
        <authorList>
            <person name="den Bakker H.C."/>
            <person name="Warchocki S."/>
            <person name="Wright E.M."/>
            <person name="Allred A.F."/>
            <person name="Ahlstrom C."/>
            <person name="Manuel C.S."/>
            <person name="Stasiewicz M.J."/>
            <person name="Burrell A."/>
            <person name="Roof S."/>
            <person name="Strawn L."/>
            <person name="Fortes E.D."/>
            <person name="Nightingale K.K."/>
            <person name="Kephart D."/>
            <person name="Wiedmann M."/>
        </authorList>
    </citation>
    <scope>NUCLEOTIDE SEQUENCE [LARGE SCALE GENOMIC DNA]</scope>
    <source>
        <strain evidence="2 3">FSL S10-1188</strain>
    </source>
</reference>
<comment type="caution">
    <text evidence="2">The sequence shown here is derived from an EMBL/GenBank/DDBJ whole genome shotgun (WGS) entry which is preliminary data.</text>
</comment>